<accession>A0ABV2VLB6</accession>
<dbReference type="SUPFAM" id="SSF46785">
    <property type="entry name" value="Winged helix' DNA-binding domain"/>
    <property type="match status" value="1"/>
</dbReference>
<evidence type="ECO:0000313" key="5">
    <source>
        <dbReference type="EMBL" id="MEU0153594.1"/>
    </source>
</evidence>
<dbReference type="SMART" id="SM00418">
    <property type="entry name" value="HTH_ARSR"/>
    <property type="match status" value="1"/>
</dbReference>
<keyword evidence="3" id="KW-0804">Transcription</keyword>
<comment type="caution">
    <text evidence="5">The sequence shown here is derived from an EMBL/GenBank/DDBJ whole genome shotgun (WGS) entry which is preliminary data.</text>
</comment>
<dbReference type="InterPro" id="IPR000835">
    <property type="entry name" value="HTH_MarR-typ"/>
</dbReference>
<feature type="domain" description="HTH arsR-type" evidence="4">
    <location>
        <begin position="74"/>
        <end position="150"/>
    </location>
</feature>
<name>A0ABV2VLB6_9ACTN</name>
<dbReference type="Pfam" id="PF12802">
    <property type="entry name" value="MarR_2"/>
    <property type="match status" value="1"/>
</dbReference>
<dbReference type="InterPro" id="IPR011991">
    <property type="entry name" value="ArsR-like_HTH"/>
</dbReference>
<dbReference type="EMBL" id="JBEXRX010000045">
    <property type="protein sequence ID" value="MEU0153594.1"/>
    <property type="molecule type" value="Genomic_DNA"/>
</dbReference>
<dbReference type="InterPro" id="IPR036388">
    <property type="entry name" value="WH-like_DNA-bd_sf"/>
</dbReference>
<evidence type="ECO:0000313" key="6">
    <source>
        <dbReference type="Proteomes" id="UP001550348"/>
    </source>
</evidence>
<evidence type="ECO:0000256" key="1">
    <source>
        <dbReference type="ARBA" id="ARBA00023015"/>
    </source>
</evidence>
<sequence length="152" mass="15327">MASADRKVSAGCRATVRGGAERKFGCAGRRGSTPRRGAGRSGLVAAAKEKVRAPHDKVTLRGETCGGKPGPDYGTGVTASSGVGRGALLHLLAAPATTTELARRTGMSAGNVSQHLAALHAAGLVSRSREGRHVRYGNTDAATVLLRASGGA</sequence>
<protein>
    <submittedName>
        <fullName evidence="5">Helix-turn-helix domain-containing protein</fullName>
    </submittedName>
</protein>
<dbReference type="InterPro" id="IPR051011">
    <property type="entry name" value="Metal_resp_trans_reg"/>
</dbReference>
<proteinExistence type="predicted"/>
<dbReference type="InterPro" id="IPR036390">
    <property type="entry name" value="WH_DNA-bd_sf"/>
</dbReference>
<gene>
    <name evidence="5" type="ORF">ABZ071_17030</name>
</gene>
<dbReference type="CDD" id="cd00090">
    <property type="entry name" value="HTH_ARSR"/>
    <property type="match status" value="1"/>
</dbReference>
<evidence type="ECO:0000259" key="4">
    <source>
        <dbReference type="SMART" id="SM00418"/>
    </source>
</evidence>
<organism evidence="5 6">
    <name type="scientific">Micromonospora fulviviridis</name>
    <dbReference type="NCBI Taxonomy" id="47860"/>
    <lineage>
        <taxon>Bacteria</taxon>
        <taxon>Bacillati</taxon>
        <taxon>Actinomycetota</taxon>
        <taxon>Actinomycetes</taxon>
        <taxon>Micromonosporales</taxon>
        <taxon>Micromonosporaceae</taxon>
        <taxon>Micromonospora</taxon>
    </lineage>
</organism>
<evidence type="ECO:0000256" key="3">
    <source>
        <dbReference type="ARBA" id="ARBA00023163"/>
    </source>
</evidence>
<evidence type="ECO:0000256" key="2">
    <source>
        <dbReference type="ARBA" id="ARBA00023125"/>
    </source>
</evidence>
<dbReference type="InterPro" id="IPR001845">
    <property type="entry name" value="HTH_ArsR_DNA-bd_dom"/>
</dbReference>
<dbReference type="RefSeq" id="WP_355665396.1">
    <property type="nucleotide sequence ID" value="NZ_JBEXRX010000045.1"/>
</dbReference>
<reference evidence="5 6" key="1">
    <citation type="submission" date="2024-06" db="EMBL/GenBank/DDBJ databases">
        <title>The Natural Products Discovery Center: Release of the First 8490 Sequenced Strains for Exploring Actinobacteria Biosynthetic Diversity.</title>
        <authorList>
            <person name="Kalkreuter E."/>
            <person name="Kautsar S.A."/>
            <person name="Yang D."/>
            <person name="Bader C.D."/>
            <person name="Teijaro C.N."/>
            <person name="Fluegel L."/>
            <person name="Davis C.M."/>
            <person name="Simpson J.R."/>
            <person name="Lauterbach L."/>
            <person name="Steele A.D."/>
            <person name="Gui C."/>
            <person name="Meng S."/>
            <person name="Li G."/>
            <person name="Viehrig K."/>
            <person name="Ye F."/>
            <person name="Su P."/>
            <person name="Kiefer A.F."/>
            <person name="Nichols A."/>
            <person name="Cepeda A.J."/>
            <person name="Yan W."/>
            <person name="Fan B."/>
            <person name="Jiang Y."/>
            <person name="Adhikari A."/>
            <person name="Zheng C.-J."/>
            <person name="Schuster L."/>
            <person name="Cowan T.M."/>
            <person name="Smanski M.J."/>
            <person name="Chevrette M.G."/>
            <person name="De Carvalho L.P.S."/>
            <person name="Shen B."/>
        </authorList>
    </citation>
    <scope>NUCLEOTIDE SEQUENCE [LARGE SCALE GENOMIC DNA]</scope>
    <source>
        <strain evidence="5 6">NPDC006286</strain>
    </source>
</reference>
<dbReference type="Gene3D" id="1.10.10.10">
    <property type="entry name" value="Winged helix-like DNA-binding domain superfamily/Winged helix DNA-binding domain"/>
    <property type="match status" value="1"/>
</dbReference>
<dbReference type="PANTHER" id="PTHR43132:SF6">
    <property type="entry name" value="HTH-TYPE TRANSCRIPTIONAL REPRESSOR CZRA"/>
    <property type="match status" value="1"/>
</dbReference>
<keyword evidence="1" id="KW-0805">Transcription regulation</keyword>
<dbReference type="PANTHER" id="PTHR43132">
    <property type="entry name" value="ARSENICAL RESISTANCE OPERON REPRESSOR ARSR-RELATED"/>
    <property type="match status" value="1"/>
</dbReference>
<dbReference type="Proteomes" id="UP001550348">
    <property type="component" value="Unassembled WGS sequence"/>
</dbReference>
<keyword evidence="2" id="KW-0238">DNA-binding</keyword>
<keyword evidence="6" id="KW-1185">Reference proteome</keyword>